<evidence type="ECO:0000256" key="1">
    <source>
        <dbReference type="ARBA" id="ARBA00008356"/>
    </source>
</evidence>
<dbReference type="Pfam" id="PF16679">
    <property type="entry name" value="CDT1_C"/>
    <property type="match status" value="1"/>
</dbReference>
<dbReference type="OrthoDB" id="341730at2759"/>
<dbReference type="GO" id="GO:0030174">
    <property type="term" value="P:regulation of DNA-templated DNA replication initiation"/>
    <property type="evidence" value="ECO:0007669"/>
    <property type="project" value="InterPro"/>
</dbReference>
<evidence type="ECO:0000259" key="4">
    <source>
        <dbReference type="SMART" id="SM01075"/>
    </source>
</evidence>
<dbReference type="PANTHER" id="PTHR28637">
    <property type="entry name" value="DNA REPLICATION FACTOR CDT1"/>
    <property type="match status" value="1"/>
</dbReference>
<feature type="region of interest" description="Disordered" evidence="3">
    <location>
        <begin position="445"/>
        <end position="504"/>
    </location>
</feature>
<dbReference type="SMART" id="SM01075">
    <property type="entry name" value="CDT1"/>
    <property type="match status" value="1"/>
</dbReference>
<feature type="domain" description="CDT1 Geminin-binding" evidence="4">
    <location>
        <begin position="112"/>
        <end position="244"/>
    </location>
</feature>
<accession>A0A6J1CX08</accession>
<dbReference type="InterPro" id="IPR036390">
    <property type="entry name" value="WH_DNA-bd_sf"/>
</dbReference>
<dbReference type="GeneID" id="111015352"/>
<keyword evidence="2" id="KW-0131">Cell cycle</keyword>
<feature type="compositionally biased region" description="Polar residues" evidence="3">
    <location>
        <begin position="1"/>
        <end position="13"/>
    </location>
</feature>
<dbReference type="SUPFAM" id="SSF46785">
    <property type="entry name" value="Winged helix' DNA-binding domain"/>
    <property type="match status" value="1"/>
</dbReference>
<reference evidence="6" key="1">
    <citation type="submission" date="2025-08" db="UniProtKB">
        <authorList>
            <consortium name="RefSeq"/>
        </authorList>
    </citation>
    <scope>IDENTIFICATION</scope>
    <source>
        <strain evidence="6">OHB3-1</strain>
    </source>
</reference>
<evidence type="ECO:0000313" key="5">
    <source>
        <dbReference type="Proteomes" id="UP000504603"/>
    </source>
</evidence>
<dbReference type="Proteomes" id="UP000504603">
    <property type="component" value="Unplaced"/>
</dbReference>
<proteinExistence type="inferred from homology"/>
<dbReference type="FunFam" id="1.10.10.1420:FF:000003">
    <property type="entry name" value="CDT1-like protein a chloroplastic"/>
    <property type="match status" value="1"/>
</dbReference>
<feature type="region of interest" description="Disordered" evidence="3">
    <location>
        <begin position="1"/>
        <end position="107"/>
    </location>
</feature>
<dbReference type="Gene3D" id="1.10.10.1420">
    <property type="entry name" value="DNA replication factor Cdt1, C-terminal WH domain"/>
    <property type="match status" value="1"/>
</dbReference>
<dbReference type="InterPro" id="IPR038090">
    <property type="entry name" value="Cdt1_C_WH_dom_sf"/>
</dbReference>
<dbReference type="InterPro" id="IPR032054">
    <property type="entry name" value="Cdt1_C"/>
</dbReference>
<dbReference type="GO" id="GO:0070182">
    <property type="term" value="F:DNA polymerase binding"/>
    <property type="evidence" value="ECO:0007669"/>
    <property type="project" value="TreeGrafter"/>
</dbReference>
<dbReference type="AlphaFoldDB" id="A0A6J1CX08"/>
<evidence type="ECO:0000313" key="6">
    <source>
        <dbReference type="RefSeq" id="XP_022146049.1"/>
    </source>
</evidence>
<organism evidence="5 6">
    <name type="scientific">Momordica charantia</name>
    <name type="common">Bitter gourd</name>
    <name type="synonym">Balsam pear</name>
    <dbReference type="NCBI Taxonomy" id="3673"/>
    <lineage>
        <taxon>Eukaryota</taxon>
        <taxon>Viridiplantae</taxon>
        <taxon>Streptophyta</taxon>
        <taxon>Embryophyta</taxon>
        <taxon>Tracheophyta</taxon>
        <taxon>Spermatophyta</taxon>
        <taxon>Magnoliopsida</taxon>
        <taxon>eudicotyledons</taxon>
        <taxon>Gunneridae</taxon>
        <taxon>Pentapetalae</taxon>
        <taxon>rosids</taxon>
        <taxon>fabids</taxon>
        <taxon>Cucurbitales</taxon>
        <taxon>Cucurbitaceae</taxon>
        <taxon>Momordiceae</taxon>
        <taxon>Momordica</taxon>
    </lineage>
</organism>
<dbReference type="GO" id="GO:0000076">
    <property type="term" value="P:DNA replication checkpoint signaling"/>
    <property type="evidence" value="ECO:0007669"/>
    <property type="project" value="TreeGrafter"/>
</dbReference>
<keyword evidence="5" id="KW-1185">Reference proteome</keyword>
<dbReference type="GO" id="GO:0000278">
    <property type="term" value="P:mitotic cell cycle"/>
    <property type="evidence" value="ECO:0007669"/>
    <property type="project" value="TreeGrafter"/>
</dbReference>
<name>A0A6J1CX08_MOMCH</name>
<gene>
    <name evidence="6" type="primary">LOC111015352</name>
</gene>
<dbReference type="InterPro" id="IPR045173">
    <property type="entry name" value="Cdt1"/>
</dbReference>
<feature type="compositionally biased region" description="Polar residues" evidence="3">
    <location>
        <begin position="21"/>
        <end position="38"/>
    </location>
</feature>
<sequence length="633" mass="71294">MDASETTSSSSIRFRSKKTFHSNSKSLLPDQQSVSSMTPEKPAELSTRTRNRKVALSIKEVRKAAESVRESNKQQPPDRTGMRKSVRRQIDSWPDVTPANRSKSAIDKPMEIPEKFQILSLFFDSLDRAMRLLRLRGLASNFSNICPKIEYLTDRRFSYGHLAQLKFILPEAIELKKVHVFDERTSCMKPDLHISFNLGVLDNQESLETGSQNLNLRKLFCTRLSEFVSSHPEIDEVPKGLLPEPFNRSSQDLFRKTNSLSPVETAPEQPAISSTNDAEGIPFNHSEESLGFRIVKSTVPRTVVDPSKQKNLIGASHFSQSFSRRFSQKVVSREVEKTDQATRPCAQNPSHSDAETNIKTEFCNAVPSSKPLSPVKLPSNSTCDSNYFENYASPIRVSAPPLPSTPIDMAVRGTSTNEDYPSAKTNDIDSTPAKLVSTPVRLMAITPAMPPPKRSSRSPHDDSSWSANKLIRRPPRSRSLIFDTPTKEDKNEDEIDDGTSSTSLDDDILDILPQSLLQSIREKERKVKEEQTPAISQAKRRRKMIANLPKLFNAIYFLFHKRTVITKEELIFKIISGNVDIVDRREIEEQLALLLELVPEWISEKLASSGDSLLCIDRLSSAEMVRARLEEAK</sequence>
<evidence type="ECO:0000256" key="3">
    <source>
        <dbReference type="SAM" id="MobiDB-lite"/>
    </source>
</evidence>
<dbReference type="InterPro" id="IPR014939">
    <property type="entry name" value="CDT1_Gemini-bd-like"/>
</dbReference>
<dbReference type="GO" id="GO:0071163">
    <property type="term" value="P:DNA replication preinitiation complex assembly"/>
    <property type="evidence" value="ECO:0007669"/>
    <property type="project" value="InterPro"/>
</dbReference>
<dbReference type="KEGG" id="mcha:111015352"/>
<dbReference type="RefSeq" id="XP_022146049.1">
    <property type="nucleotide sequence ID" value="XM_022290357.1"/>
</dbReference>
<comment type="similarity">
    <text evidence="1">Belongs to the Cdt1 family.</text>
</comment>
<dbReference type="CDD" id="cd08674">
    <property type="entry name" value="Cdt1_m"/>
    <property type="match status" value="1"/>
</dbReference>
<dbReference type="PANTHER" id="PTHR28637:SF1">
    <property type="entry name" value="DNA REPLICATION FACTOR CDT1"/>
    <property type="match status" value="1"/>
</dbReference>
<evidence type="ECO:0000256" key="2">
    <source>
        <dbReference type="ARBA" id="ARBA00023306"/>
    </source>
</evidence>
<dbReference type="GO" id="GO:0003677">
    <property type="term" value="F:DNA binding"/>
    <property type="evidence" value="ECO:0007669"/>
    <property type="project" value="InterPro"/>
</dbReference>
<protein>
    <submittedName>
        <fullName evidence="6">CDT1-like protein b</fullName>
    </submittedName>
</protein>
<dbReference type="CDD" id="cd08767">
    <property type="entry name" value="Cdt1_c"/>
    <property type="match status" value="1"/>
</dbReference>
<dbReference type="GO" id="GO:0005634">
    <property type="term" value="C:nucleus"/>
    <property type="evidence" value="ECO:0007669"/>
    <property type="project" value="TreeGrafter"/>
</dbReference>
<feature type="compositionally biased region" description="Basic and acidic residues" evidence="3">
    <location>
        <begin position="59"/>
        <end position="72"/>
    </location>
</feature>
<dbReference type="Pfam" id="PF08839">
    <property type="entry name" value="CDT1"/>
    <property type="match status" value="1"/>
</dbReference>